<dbReference type="AlphaFoldDB" id="A0A067QEE6"/>
<proteinExistence type="predicted"/>
<dbReference type="OrthoDB" id="2550114at2759"/>
<dbReference type="STRING" id="933084.A0A067QEE6"/>
<name>A0A067QEE6_9AGAM</name>
<evidence type="ECO:0000256" key="1">
    <source>
        <dbReference type="SAM" id="Phobius"/>
    </source>
</evidence>
<dbReference type="PANTHER" id="PTHR39605:SF1">
    <property type="entry name" value="MAJOR FACILITATOR SUPERFAMILY (MFS) PROFILE DOMAIN-CONTAINING PROTEIN"/>
    <property type="match status" value="1"/>
</dbReference>
<sequence>MSSWAWTSAGLLSALAILLLLSPRLILFASEASTERRTQLTSLESFLCVHFGILLGATAISLVLCIPSSSPISPPSSEQGLHSHPLLGPLTAASALSAFLAYNTPTVGMLSFLVFLGTGTIAGFGLWAMMFAGSSRTSKKTGADKHTSAFLFGNKASASKQKKVWKKEQREQK</sequence>
<reference evidence="3" key="1">
    <citation type="journal article" date="2014" name="Proc. Natl. Acad. Sci. U.S.A.">
        <title>Extensive sampling of basidiomycete genomes demonstrates inadequacy of the white-rot/brown-rot paradigm for wood decay fungi.</title>
        <authorList>
            <person name="Riley R."/>
            <person name="Salamov A.A."/>
            <person name="Brown D.W."/>
            <person name="Nagy L.G."/>
            <person name="Floudas D."/>
            <person name="Held B.W."/>
            <person name="Levasseur A."/>
            <person name="Lombard V."/>
            <person name="Morin E."/>
            <person name="Otillar R."/>
            <person name="Lindquist E.A."/>
            <person name="Sun H."/>
            <person name="LaButti K.M."/>
            <person name="Schmutz J."/>
            <person name="Jabbour D."/>
            <person name="Luo H."/>
            <person name="Baker S.E."/>
            <person name="Pisabarro A.G."/>
            <person name="Walton J.D."/>
            <person name="Blanchette R.A."/>
            <person name="Henrissat B."/>
            <person name="Martin F."/>
            <person name="Cullen D."/>
            <person name="Hibbett D.S."/>
            <person name="Grigoriev I.V."/>
        </authorList>
    </citation>
    <scope>NUCLEOTIDE SEQUENCE [LARGE SCALE GENOMIC DNA]</scope>
    <source>
        <strain evidence="3">MUCL 33604</strain>
    </source>
</reference>
<feature type="transmembrane region" description="Helical" evidence="1">
    <location>
        <begin position="44"/>
        <end position="66"/>
    </location>
</feature>
<organism evidence="2 3">
    <name type="scientific">Jaapia argillacea MUCL 33604</name>
    <dbReference type="NCBI Taxonomy" id="933084"/>
    <lineage>
        <taxon>Eukaryota</taxon>
        <taxon>Fungi</taxon>
        <taxon>Dikarya</taxon>
        <taxon>Basidiomycota</taxon>
        <taxon>Agaricomycotina</taxon>
        <taxon>Agaricomycetes</taxon>
        <taxon>Agaricomycetidae</taxon>
        <taxon>Jaapiales</taxon>
        <taxon>Jaapiaceae</taxon>
        <taxon>Jaapia</taxon>
    </lineage>
</organism>
<dbReference type="EMBL" id="KL197713">
    <property type="protein sequence ID" value="KDQ60951.1"/>
    <property type="molecule type" value="Genomic_DNA"/>
</dbReference>
<protein>
    <submittedName>
        <fullName evidence="2">Uncharacterized protein</fullName>
    </submittedName>
</protein>
<keyword evidence="1" id="KW-0812">Transmembrane</keyword>
<accession>A0A067QEE6</accession>
<evidence type="ECO:0000313" key="3">
    <source>
        <dbReference type="Proteomes" id="UP000027265"/>
    </source>
</evidence>
<feature type="transmembrane region" description="Helical" evidence="1">
    <location>
        <begin position="109"/>
        <end position="132"/>
    </location>
</feature>
<keyword evidence="1" id="KW-1133">Transmembrane helix</keyword>
<dbReference type="InParanoid" id="A0A067QEE6"/>
<dbReference type="HOGENOM" id="CLU_107722_0_0_1"/>
<evidence type="ECO:0000313" key="2">
    <source>
        <dbReference type="EMBL" id="KDQ60951.1"/>
    </source>
</evidence>
<keyword evidence="3" id="KW-1185">Reference proteome</keyword>
<gene>
    <name evidence="2" type="ORF">JAAARDRAFT_31945</name>
</gene>
<dbReference type="PANTHER" id="PTHR39605">
    <property type="entry name" value="MAJOR FACILITATOR SUPERFAMILY (MFS) PROFILE DOMAIN-CONTAINING PROTEIN"/>
    <property type="match status" value="1"/>
</dbReference>
<keyword evidence="1" id="KW-0472">Membrane</keyword>
<dbReference type="Proteomes" id="UP000027265">
    <property type="component" value="Unassembled WGS sequence"/>
</dbReference>